<reference evidence="3" key="1">
    <citation type="journal article" date="2023" name="Mol. Phylogenet. Evol.">
        <title>Genome-scale phylogeny and comparative genomics of the fungal order Sordariales.</title>
        <authorList>
            <person name="Hensen N."/>
            <person name="Bonometti L."/>
            <person name="Westerberg I."/>
            <person name="Brannstrom I.O."/>
            <person name="Guillou S."/>
            <person name="Cros-Aarteil S."/>
            <person name="Calhoun S."/>
            <person name="Haridas S."/>
            <person name="Kuo A."/>
            <person name="Mondo S."/>
            <person name="Pangilinan J."/>
            <person name="Riley R."/>
            <person name="LaButti K."/>
            <person name="Andreopoulos B."/>
            <person name="Lipzen A."/>
            <person name="Chen C."/>
            <person name="Yan M."/>
            <person name="Daum C."/>
            <person name="Ng V."/>
            <person name="Clum A."/>
            <person name="Steindorff A."/>
            <person name="Ohm R.A."/>
            <person name="Martin F."/>
            <person name="Silar P."/>
            <person name="Natvig D.O."/>
            <person name="Lalanne C."/>
            <person name="Gautier V."/>
            <person name="Ament-Velasquez S.L."/>
            <person name="Kruys A."/>
            <person name="Hutchinson M.I."/>
            <person name="Powell A.J."/>
            <person name="Barry K."/>
            <person name="Miller A.N."/>
            <person name="Grigoriev I.V."/>
            <person name="Debuchy R."/>
            <person name="Gladieux P."/>
            <person name="Hiltunen Thoren M."/>
            <person name="Johannesson H."/>
        </authorList>
    </citation>
    <scope>NUCLEOTIDE SEQUENCE</scope>
    <source>
        <strain evidence="3">PSN293</strain>
    </source>
</reference>
<keyword evidence="2" id="KW-1133">Transmembrane helix</keyword>
<evidence type="ECO:0000313" key="4">
    <source>
        <dbReference type="Proteomes" id="UP001301769"/>
    </source>
</evidence>
<feature type="transmembrane region" description="Helical" evidence="2">
    <location>
        <begin position="24"/>
        <end position="50"/>
    </location>
</feature>
<sequence length="125" mass="13873">MSRMAQINHLWTRDEPGTTTKAGITLAIILGTTVGGLSLLFAVMGIWLYIRYRRIKRERAAAEEADGGRPIAPENRKSADTMIDYSREIQLNDLSERGNGAVGQQHEAQKQVVENGHERREAAAV</sequence>
<feature type="region of interest" description="Disordered" evidence="1">
    <location>
        <begin position="94"/>
        <end position="125"/>
    </location>
</feature>
<organism evidence="3 4">
    <name type="scientific">Rhypophila decipiens</name>
    <dbReference type="NCBI Taxonomy" id="261697"/>
    <lineage>
        <taxon>Eukaryota</taxon>
        <taxon>Fungi</taxon>
        <taxon>Dikarya</taxon>
        <taxon>Ascomycota</taxon>
        <taxon>Pezizomycotina</taxon>
        <taxon>Sordariomycetes</taxon>
        <taxon>Sordariomycetidae</taxon>
        <taxon>Sordariales</taxon>
        <taxon>Naviculisporaceae</taxon>
        <taxon>Rhypophila</taxon>
    </lineage>
</organism>
<protein>
    <submittedName>
        <fullName evidence="3">Uncharacterized protein</fullName>
    </submittedName>
</protein>
<reference evidence="3" key="2">
    <citation type="submission" date="2023-05" db="EMBL/GenBank/DDBJ databases">
        <authorList>
            <consortium name="Lawrence Berkeley National Laboratory"/>
            <person name="Steindorff A."/>
            <person name="Hensen N."/>
            <person name="Bonometti L."/>
            <person name="Westerberg I."/>
            <person name="Brannstrom I.O."/>
            <person name="Guillou S."/>
            <person name="Cros-Aarteil S."/>
            <person name="Calhoun S."/>
            <person name="Haridas S."/>
            <person name="Kuo A."/>
            <person name="Mondo S."/>
            <person name="Pangilinan J."/>
            <person name="Riley R."/>
            <person name="Labutti K."/>
            <person name="Andreopoulos B."/>
            <person name="Lipzen A."/>
            <person name="Chen C."/>
            <person name="Yanf M."/>
            <person name="Daum C."/>
            <person name="Ng V."/>
            <person name="Clum A."/>
            <person name="Ohm R."/>
            <person name="Martin F."/>
            <person name="Silar P."/>
            <person name="Natvig D."/>
            <person name="Lalanne C."/>
            <person name="Gautier V."/>
            <person name="Ament-Velasquez S.L."/>
            <person name="Kruys A."/>
            <person name="Hutchinson M.I."/>
            <person name="Powell A.J."/>
            <person name="Barry K."/>
            <person name="Miller A.N."/>
            <person name="Grigoriev I.V."/>
            <person name="Debuchy R."/>
            <person name="Gladieux P."/>
            <person name="Thoren M.H."/>
            <person name="Johannesson H."/>
        </authorList>
    </citation>
    <scope>NUCLEOTIDE SEQUENCE</scope>
    <source>
        <strain evidence="3">PSN293</strain>
    </source>
</reference>
<proteinExistence type="predicted"/>
<evidence type="ECO:0000313" key="3">
    <source>
        <dbReference type="EMBL" id="KAK4216470.1"/>
    </source>
</evidence>
<keyword evidence="4" id="KW-1185">Reference proteome</keyword>
<keyword evidence="2" id="KW-0472">Membrane</keyword>
<evidence type="ECO:0000256" key="2">
    <source>
        <dbReference type="SAM" id="Phobius"/>
    </source>
</evidence>
<keyword evidence="2" id="KW-0812">Transmembrane</keyword>
<name>A0AAN6YEN6_9PEZI</name>
<dbReference type="Proteomes" id="UP001301769">
    <property type="component" value="Unassembled WGS sequence"/>
</dbReference>
<dbReference type="AlphaFoldDB" id="A0AAN6YEN6"/>
<gene>
    <name evidence="3" type="ORF">QBC37DRAFT_416800</name>
</gene>
<evidence type="ECO:0000256" key="1">
    <source>
        <dbReference type="SAM" id="MobiDB-lite"/>
    </source>
</evidence>
<comment type="caution">
    <text evidence="3">The sequence shown here is derived from an EMBL/GenBank/DDBJ whole genome shotgun (WGS) entry which is preliminary data.</text>
</comment>
<dbReference type="EMBL" id="MU858068">
    <property type="protein sequence ID" value="KAK4216470.1"/>
    <property type="molecule type" value="Genomic_DNA"/>
</dbReference>
<feature type="compositionally biased region" description="Basic and acidic residues" evidence="1">
    <location>
        <begin position="115"/>
        <end position="125"/>
    </location>
</feature>
<accession>A0AAN6YEN6</accession>